<comment type="caution">
    <text evidence="3">The sequence shown here is derived from an EMBL/GenBank/DDBJ whole genome shotgun (WGS) entry which is preliminary data.</text>
</comment>
<proteinExistence type="predicted"/>
<protein>
    <recommendedName>
        <fullName evidence="2">Aminoglycoside phosphotransferase domain-containing protein</fullName>
    </recommendedName>
</protein>
<sequence>MAPDELPNFFARNGLSAQDLHACLAFARTRFPSPLPFPIEAIAKQGGCSFTLLLLLASHNGQQREKQQNGVIVQFRMLRHALCWEMVCDAREIYGGFAPRGFWCESFDVGGGDDDDDDDDDGGGGGRRGRRRMQGFGMSMISGSSLSDDGVWLEMGWKVRRVLRGFARFFALGWRGSKEKEKKGRVGRSILARLGCLEKGLPFPWLRQRASRTKRDVENGGLECLPVVLTHGDLIPSNVMIDPESLELLGLVDWAEAEYLPFGMGLYGVEHLLGKMSQSEEGEWRFEYRGEVSELREYFWSALRCEIPELGERRIWRAMLLAREVGIFLWHGIAWDDGNLDRVVNPVDDQEELAYLQAFLNSGSGYEKSML</sequence>
<evidence type="ECO:0000313" key="3">
    <source>
        <dbReference type="EMBL" id="CAK3864838.1"/>
    </source>
</evidence>
<evidence type="ECO:0000259" key="2">
    <source>
        <dbReference type="Pfam" id="PF01636"/>
    </source>
</evidence>
<dbReference type="Pfam" id="PF01636">
    <property type="entry name" value="APH"/>
    <property type="match status" value="1"/>
</dbReference>
<dbReference type="Gene3D" id="3.90.1200.10">
    <property type="match status" value="1"/>
</dbReference>
<dbReference type="InterPro" id="IPR011009">
    <property type="entry name" value="Kinase-like_dom_sf"/>
</dbReference>
<feature type="region of interest" description="Disordered" evidence="1">
    <location>
        <begin position="113"/>
        <end position="132"/>
    </location>
</feature>
<organism evidence="3 4">
    <name type="scientific">Lecanosticta acicola</name>
    <dbReference type="NCBI Taxonomy" id="111012"/>
    <lineage>
        <taxon>Eukaryota</taxon>
        <taxon>Fungi</taxon>
        <taxon>Dikarya</taxon>
        <taxon>Ascomycota</taxon>
        <taxon>Pezizomycotina</taxon>
        <taxon>Dothideomycetes</taxon>
        <taxon>Dothideomycetidae</taxon>
        <taxon>Mycosphaerellales</taxon>
        <taxon>Mycosphaerellaceae</taxon>
        <taxon>Lecanosticta</taxon>
    </lineage>
</organism>
<name>A0AAI9E5J8_9PEZI</name>
<accession>A0AAI9E5J8</accession>
<gene>
    <name evidence="3" type="ORF">LECACI_7A001879</name>
</gene>
<dbReference type="InterPro" id="IPR002575">
    <property type="entry name" value="Aminoglycoside_PTrfase"/>
</dbReference>
<feature type="domain" description="Aminoglycoside phosphotransferase" evidence="2">
    <location>
        <begin position="224"/>
        <end position="259"/>
    </location>
</feature>
<evidence type="ECO:0000313" key="4">
    <source>
        <dbReference type="Proteomes" id="UP001296104"/>
    </source>
</evidence>
<evidence type="ECO:0000256" key="1">
    <source>
        <dbReference type="SAM" id="MobiDB-lite"/>
    </source>
</evidence>
<keyword evidence="4" id="KW-1185">Reference proteome</keyword>
<feature type="compositionally biased region" description="Acidic residues" evidence="1">
    <location>
        <begin position="113"/>
        <end position="122"/>
    </location>
</feature>
<dbReference type="EMBL" id="CAVMBE010000007">
    <property type="protein sequence ID" value="CAK3864838.1"/>
    <property type="molecule type" value="Genomic_DNA"/>
</dbReference>
<dbReference type="Proteomes" id="UP001296104">
    <property type="component" value="Unassembled WGS sequence"/>
</dbReference>
<dbReference type="SUPFAM" id="SSF56112">
    <property type="entry name" value="Protein kinase-like (PK-like)"/>
    <property type="match status" value="1"/>
</dbReference>
<dbReference type="AlphaFoldDB" id="A0AAI9E5J8"/>
<reference evidence="3" key="1">
    <citation type="submission" date="2023-11" db="EMBL/GenBank/DDBJ databases">
        <authorList>
            <person name="Alioto T."/>
            <person name="Alioto T."/>
            <person name="Gomez Garrido J."/>
        </authorList>
    </citation>
    <scope>NUCLEOTIDE SEQUENCE</scope>
</reference>